<evidence type="ECO:0000313" key="2">
    <source>
        <dbReference type="EMBL" id="GAA4961066.1"/>
    </source>
</evidence>
<gene>
    <name evidence="2" type="ORF">GCM10023225_00800</name>
</gene>
<keyword evidence="3" id="KW-1185">Reference proteome</keyword>
<protein>
    <submittedName>
        <fullName evidence="2">Uncharacterized protein</fullName>
    </submittedName>
</protein>
<sequence length="126" mass="13635">MRARGGVSGGRQRQARQRVPGGTGDMLRRWRTRAGTAGAPWLSARIDRSSWSVPEPGVAQTTSDRAPVSSPGVRRVGKPSHLPGPVVRRQAVRKFAIIAMSSCSRLWQCSMNVPAWSPNRTSTSTA</sequence>
<name>A0ABP9H5A7_9ACTN</name>
<feature type="region of interest" description="Disordered" evidence="1">
    <location>
        <begin position="52"/>
        <end position="84"/>
    </location>
</feature>
<evidence type="ECO:0000313" key="3">
    <source>
        <dbReference type="Proteomes" id="UP001501195"/>
    </source>
</evidence>
<comment type="caution">
    <text evidence="2">The sequence shown here is derived from an EMBL/GenBank/DDBJ whole genome shotgun (WGS) entry which is preliminary data.</text>
</comment>
<accession>A0ABP9H5A7</accession>
<organism evidence="2 3">
    <name type="scientific">Kineococcus glutinatus</name>
    <dbReference type="NCBI Taxonomy" id="1070872"/>
    <lineage>
        <taxon>Bacteria</taxon>
        <taxon>Bacillati</taxon>
        <taxon>Actinomycetota</taxon>
        <taxon>Actinomycetes</taxon>
        <taxon>Kineosporiales</taxon>
        <taxon>Kineosporiaceae</taxon>
        <taxon>Kineococcus</taxon>
    </lineage>
</organism>
<dbReference type="Proteomes" id="UP001501195">
    <property type="component" value="Unassembled WGS sequence"/>
</dbReference>
<reference evidence="3" key="1">
    <citation type="journal article" date="2019" name="Int. J. Syst. Evol. Microbiol.">
        <title>The Global Catalogue of Microorganisms (GCM) 10K type strain sequencing project: providing services to taxonomists for standard genome sequencing and annotation.</title>
        <authorList>
            <consortium name="The Broad Institute Genomics Platform"/>
            <consortium name="The Broad Institute Genome Sequencing Center for Infectious Disease"/>
            <person name="Wu L."/>
            <person name="Ma J."/>
        </authorList>
    </citation>
    <scope>NUCLEOTIDE SEQUENCE [LARGE SCALE GENOMIC DNA]</scope>
    <source>
        <strain evidence="3">JCM 18126</strain>
    </source>
</reference>
<feature type="region of interest" description="Disordered" evidence="1">
    <location>
        <begin position="1"/>
        <end position="29"/>
    </location>
</feature>
<dbReference type="EMBL" id="BAABIL010000006">
    <property type="protein sequence ID" value="GAA4961066.1"/>
    <property type="molecule type" value="Genomic_DNA"/>
</dbReference>
<evidence type="ECO:0000256" key="1">
    <source>
        <dbReference type="SAM" id="MobiDB-lite"/>
    </source>
</evidence>
<proteinExistence type="predicted"/>